<dbReference type="Proteomes" id="UP000779507">
    <property type="component" value="Unassembled WGS sequence"/>
</dbReference>
<evidence type="ECO:0000313" key="1">
    <source>
        <dbReference type="EMBL" id="NRT17431.1"/>
    </source>
</evidence>
<sequence length="136" mass="15936">MTDSHGVPLADYYHCQPDNLLYVRWHGHLTGDTVVETFRQTLYWQRRLAPRQLLLDRSRTTGVWEEALPWIQFEWLPESVALRLEQVHCVLVGNPLDEHCCQEFVGIVERRLPVHLFHSSHQALARLCRPMAQPMA</sequence>
<gene>
    <name evidence="1" type="ORF">HNP98_000234</name>
</gene>
<evidence type="ECO:0000313" key="2">
    <source>
        <dbReference type="Proteomes" id="UP000779507"/>
    </source>
</evidence>
<reference evidence="1 2" key="1">
    <citation type="submission" date="2020-05" db="EMBL/GenBank/DDBJ databases">
        <title>Genomic Encyclopedia of Type Strains, Phase IV (KMG-V): Genome sequencing to study the core and pangenomes of soil and plant-associated prokaryotes.</title>
        <authorList>
            <person name="Whitman W."/>
        </authorList>
    </citation>
    <scope>NUCLEOTIDE SEQUENCE [LARGE SCALE GENOMIC DNA]</scope>
    <source>
        <strain evidence="1 2">9A</strain>
    </source>
</reference>
<dbReference type="EMBL" id="JABSNP010000001">
    <property type="protein sequence ID" value="NRT17431.1"/>
    <property type="molecule type" value="Genomic_DNA"/>
</dbReference>
<protein>
    <submittedName>
        <fullName evidence="1">Uncharacterized protein</fullName>
    </submittedName>
</protein>
<organism evidence="1 2">
    <name type="scientific">Hymenobacter caeli</name>
    <dbReference type="NCBI Taxonomy" id="2735894"/>
    <lineage>
        <taxon>Bacteria</taxon>
        <taxon>Pseudomonadati</taxon>
        <taxon>Bacteroidota</taxon>
        <taxon>Cytophagia</taxon>
        <taxon>Cytophagales</taxon>
        <taxon>Hymenobacteraceae</taxon>
        <taxon>Hymenobacter</taxon>
    </lineage>
</organism>
<accession>A0ABX2FJY9</accession>
<keyword evidence="2" id="KW-1185">Reference proteome</keyword>
<name>A0ABX2FJY9_9BACT</name>
<proteinExistence type="predicted"/>
<dbReference type="RefSeq" id="WP_173808209.1">
    <property type="nucleotide sequence ID" value="NZ_JABSNP010000001.1"/>
</dbReference>
<comment type="caution">
    <text evidence="1">The sequence shown here is derived from an EMBL/GenBank/DDBJ whole genome shotgun (WGS) entry which is preliminary data.</text>
</comment>